<dbReference type="Gene3D" id="3.90.120.30">
    <property type="match status" value="1"/>
</dbReference>
<dbReference type="InterPro" id="IPR001525">
    <property type="entry name" value="C5_MeTfrase"/>
</dbReference>
<evidence type="ECO:0000313" key="6">
    <source>
        <dbReference type="Proteomes" id="UP000270190"/>
    </source>
</evidence>
<dbReference type="PROSITE" id="PS00095">
    <property type="entry name" value="C5_MTASE_2"/>
    <property type="match status" value="1"/>
</dbReference>
<name>A0A2X0S6U6_BROTH</name>
<proteinExistence type="predicted"/>
<organism evidence="5 6">
    <name type="scientific">Brochothrix thermosphacta</name>
    <name type="common">Microbacterium thermosphactum</name>
    <dbReference type="NCBI Taxonomy" id="2756"/>
    <lineage>
        <taxon>Bacteria</taxon>
        <taxon>Bacillati</taxon>
        <taxon>Bacillota</taxon>
        <taxon>Bacilli</taxon>
        <taxon>Bacillales</taxon>
        <taxon>Listeriaceae</taxon>
        <taxon>Brochothrix</taxon>
    </lineage>
</organism>
<dbReference type="InterPro" id="IPR031303">
    <property type="entry name" value="C5_meth_CS"/>
</dbReference>
<keyword evidence="3" id="KW-0949">S-adenosyl-L-methionine</keyword>
<evidence type="ECO:0000256" key="3">
    <source>
        <dbReference type="ARBA" id="ARBA00022691"/>
    </source>
</evidence>
<dbReference type="GO" id="GO:0009307">
    <property type="term" value="P:DNA restriction-modification system"/>
    <property type="evidence" value="ECO:0007669"/>
    <property type="project" value="UniProtKB-KW"/>
</dbReference>
<dbReference type="InterPro" id="IPR029063">
    <property type="entry name" value="SAM-dependent_MTases_sf"/>
</dbReference>
<gene>
    <name evidence="5" type="ORF">BTBSAS_200029</name>
</gene>
<dbReference type="EC" id="2.1.1.37" evidence="5"/>
<dbReference type="Pfam" id="PF00145">
    <property type="entry name" value="DNA_methylase"/>
    <property type="match status" value="1"/>
</dbReference>
<evidence type="ECO:0000256" key="2">
    <source>
        <dbReference type="ARBA" id="ARBA00022679"/>
    </source>
</evidence>
<dbReference type="GO" id="GO:0032259">
    <property type="term" value="P:methylation"/>
    <property type="evidence" value="ECO:0007669"/>
    <property type="project" value="UniProtKB-KW"/>
</dbReference>
<dbReference type="Gene3D" id="3.90.120.10">
    <property type="entry name" value="DNA Methylase, subunit A, domain 2"/>
    <property type="match status" value="1"/>
</dbReference>
<evidence type="ECO:0000256" key="4">
    <source>
        <dbReference type="ARBA" id="ARBA00022747"/>
    </source>
</evidence>
<evidence type="ECO:0000313" key="5">
    <source>
        <dbReference type="EMBL" id="SPP28442.1"/>
    </source>
</evidence>
<dbReference type="AlphaFoldDB" id="A0A2X0S6U6"/>
<dbReference type="SUPFAM" id="SSF53335">
    <property type="entry name" value="S-adenosyl-L-methionine-dependent methyltransferases"/>
    <property type="match status" value="1"/>
</dbReference>
<protein>
    <submittedName>
        <fullName evidence="5">Phi-3T prophage-derived modification methylase Phi3TI</fullName>
        <ecNumber evidence="5">2.1.1.37</ecNumber>
    </submittedName>
</protein>
<dbReference type="Proteomes" id="UP000270190">
    <property type="component" value="Unassembled WGS sequence"/>
</dbReference>
<dbReference type="REBASE" id="279143">
    <property type="entry name" value="M.Bth13ORF200027P"/>
</dbReference>
<keyword evidence="2 5" id="KW-0808">Transferase</keyword>
<dbReference type="EMBL" id="OUNC01000013">
    <property type="protein sequence ID" value="SPP28442.1"/>
    <property type="molecule type" value="Genomic_DNA"/>
</dbReference>
<accession>A0A2X0S6U6</accession>
<keyword evidence="4" id="KW-0680">Restriction system</keyword>
<sequence>MSDILEDTVDEKYYLSDEKTEQLLARVSDTSEIKKVIDDQGRLKKQLRLLDTVPTLRANTHGNESKVVEPKILRVIDGKKELGYSSQDVYSTDGLCNTLNTMSGGGREPKILTVGNILKNGKSQSGQVVSDKGISPTINAVCYKEPLKVVVPVLTPDRLVKRQNGRRFKENGEPMFTINTQDRHGIYNGLRIRKLTPLECWRLQGFPDELFYKAQAVNSNSQLYKQAGNSVTVNVVYEVAKHLGGKGD</sequence>
<keyword evidence="1 5" id="KW-0489">Methyltransferase</keyword>
<reference evidence="6" key="1">
    <citation type="submission" date="2018-04" db="EMBL/GenBank/DDBJ databases">
        <authorList>
            <person name="Illikoud N."/>
        </authorList>
    </citation>
    <scope>NUCLEOTIDE SEQUENCE [LARGE SCALE GENOMIC DNA]</scope>
</reference>
<dbReference type="GO" id="GO:0003886">
    <property type="term" value="F:DNA (cytosine-5-)-methyltransferase activity"/>
    <property type="evidence" value="ECO:0007669"/>
    <property type="project" value="UniProtKB-EC"/>
</dbReference>
<evidence type="ECO:0000256" key="1">
    <source>
        <dbReference type="ARBA" id="ARBA00022603"/>
    </source>
</evidence>